<dbReference type="RefSeq" id="WP_290137698.1">
    <property type="nucleotide sequence ID" value="NZ_CP101620.1"/>
</dbReference>
<evidence type="ECO:0000313" key="2">
    <source>
        <dbReference type="Proteomes" id="UP001060112"/>
    </source>
</evidence>
<sequence length="130" mass="15052">MTRIGIGKLRQQNDHTILNDFVKQGIVLESEALQLGMGRPTQKYVIHQDFFHILVISIQRKKQQNYLYYEIKDALGQNMKHEIIQLDCLDQQKLLQIIIELYQKDSFIRIIGIGVPAIVSNGVLIESDIF</sequence>
<organism evidence="1 2">
    <name type="scientific">Allocoprobacillus halotolerans</name>
    <dbReference type="NCBI Taxonomy" id="2944914"/>
    <lineage>
        <taxon>Bacteria</taxon>
        <taxon>Bacillati</taxon>
        <taxon>Bacillota</taxon>
        <taxon>Erysipelotrichia</taxon>
        <taxon>Erysipelotrichales</taxon>
        <taxon>Erysipelotrichaceae</taxon>
        <taxon>Allocoprobacillus</taxon>
    </lineage>
</organism>
<dbReference type="EMBL" id="CP101620">
    <property type="protein sequence ID" value="UTY37799.1"/>
    <property type="molecule type" value="Genomic_DNA"/>
</dbReference>
<keyword evidence="2" id="KW-1185">Reference proteome</keyword>
<protein>
    <submittedName>
        <fullName evidence="1">Uncharacterized protein</fullName>
    </submittedName>
</protein>
<gene>
    <name evidence="1" type="ORF">NMU03_08645</name>
</gene>
<name>A0ABY5I045_9FIRM</name>
<dbReference type="Proteomes" id="UP001060112">
    <property type="component" value="Chromosome"/>
</dbReference>
<reference evidence="1" key="1">
    <citation type="submission" date="2022-07" db="EMBL/GenBank/DDBJ databases">
        <title>Faecal culturing of patients with breast cancer.</title>
        <authorList>
            <person name="Teng N.M.Y."/>
            <person name="Kiu R."/>
            <person name="Evans R."/>
            <person name="Baker D.J."/>
            <person name="Zenner C."/>
            <person name="Robinson S.D."/>
            <person name="Hall L.J."/>
        </authorList>
    </citation>
    <scope>NUCLEOTIDE SEQUENCE</scope>
    <source>
        <strain evidence="1">LH1062</strain>
    </source>
</reference>
<evidence type="ECO:0000313" key="1">
    <source>
        <dbReference type="EMBL" id="UTY37799.1"/>
    </source>
</evidence>
<proteinExistence type="predicted"/>
<accession>A0ABY5I045</accession>